<dbReference type="PANTHER" id="PTHR10996">
    <property type="entry name" value="2-HYDROXYACID DEHYDROGENASE-RELATED"/>
    <property type="match status" value="1"/>
</dbReference>
<dbReference type="Pfam" id="PF02826">
    <property type="entry name" value="2-Hacid_dh_C"/>
    <property type="match status" value="1"/>
</dbReference>
<dbReference type="GO" id="GO:0051287">
    <property type="term" value="F:NAD binding"/>
    <property type="evidence" value="ECO:0007669"/>
    <property type="project" value="InterPro"/>
</dbReference>
<dbReference type="InterPro" id="IPR050223">
    <property type="entry name" value="D-isomer_2-hydroxyacid_DH"/>
</dbReference>
<dbReference type="EC" id="1.1.1.79" evidence="6"/>
<evidence type="ECO:0000256" key="3">
    <source>
        <dbReference type="ARBA" id="ARBA00052239"/>
    </source>
</evidence>
<evidence type="ECO:0000313" key="13">
    <source>
        <dbReference type="Proteomes" id="UP000288623"/>
    </source>
</evidence>
<dbReference type="GO" id="GO:0030267">
    <property type="term" value="F:glyoxylate reductase (NADPH) activity"/>
    <property type="evidence" value="ECO:0007669"/>
    <property type="project" value="UniProtKB-EC"/>
</dbReference>
<protein>
    <recommendedName>
        <fullName evidence="8">Glyoxylate/hydroxypyruvate reductase B</fullName>
        <ecNumber evidence="6">1.1.1.79</ecNumber>
        <ecNumber evidence="7">1.1.1.81</ecNumber>
    </recommendedName>
</protein>
<evidence type="ECO:0000256" key="6">
    <source>
        <dbReference type="ARBA" id="ARBA00066661"/>
    </source>
</evidence>
<dbReference type="SUPFAM" id="SSF51735">
    <property type="entry name" value="NAD(P)-binding Rossmann-fold domains"/>
    <property type="match status" value="1"/>
</dbReference>
<dbReference type="InterPro" id="IPR006139">
    <property type="entry name" value="D-isomer_2_OHA_DH_cat_dom"/>
</dbReference>
<reference evidence="12 13" key="1">
    <citation type="submission" date="2014-11" db="EMBL/GenBank/DDBJ databases">
        <title>Genome sequence and analysis of novel Kurthia sp.</title>
        <authorList>
            <person name="Lawson J.N."/>
            <person name="Gonzalez J.E."/>
            <person name="Rinauldi L."/>
            <person name="Xuan Z."/>
            <person name="Firman A."/>
            <person name="Shaddox L."/>
            <person name="Trudeau A."/>
            <person name="Shah S."/>
            <person name="Reiman D."/>
        </authorList>
    </citation>
    <scope>NUCLEOTIDE SEQUENCE [LARGE SCALE GENOMIC DNA]</scope>
    <source>
        <strain evidence="12 13">3B1D</strain>
    </source>
</reference>
<evidence type="ECO:0000256" key="2">
    <source>
        <dbReference type="ARBA" id="ARBA00051801"/>
    </source>
</evidence>
<gene>
    <name evidence="12" type="ORF">QI30_12655</name>
</gene>
<name>A0A433RUB8_9BACL</name>
<evidence type="ECO:0000256" key="4">
    <source>
        <dbReference type="ARBA" id="ARBA00052769"/>
    </source>
</evidence>
<proteinExistence type="inferred from homology"/>
<sequence>MQKPLLWVTFHLPQELLEPIKSYVDVKMWQDPEFDMPQDEFEAAAQEADILWTVVSNRVTADVIKRAPKLKMIANLAVGYNNIDTEAATEAGIIVTNTPDVLADTTADLAFLLMMMAARRTLEGARALYQGQWKGWQVLGMTGMDIHHKTLGIIGMGTIGELVAKRATGFDMNVIYHNRHEKPNAYGAQYRSKEDLLREADFIIVLTPLTPATRNLITKEELALMKKSAMLINVARGGIVNEDDLYEALIKGDILAAASDVFVEEPVPTKHPLLTLANFTALPHLGSATVETRLGMVSRNVESLLAYFNKHSIPFRVV</sequence>
<organism evidence="12 13">
    <name type="scientific">Candidatus Kurthia intestinigallinarum</name>
    <dbReference type="NCBI Taxonomy" id="1562256"/>
    <lineage>
        <taxon>Bacteria</taxon>
        <taxon>Bacillati</taxon>
        <taxon>Bacillota</taxon>
        <taxon>Bacilli</taxon>
        <taxon>Bacillales</taxon>
        <taxon>Caryophanaceae</taxon>
        <taxon>Kurthia</taxon>
    </lineage>
</organism>
<keyword evidence="1 9" id="KW-0560">Oxidoreductase</keyword>
<dbReference type="InterPro" id="IPR006140">
    <property type="entry name" value="D-isomer_DH_NAD-bd"/>
</dbReference>
<dbReference type="PROSITE" id="PS00671">
    <property type="entry name" value="D_2_HYDROXYACID_DH_3"/>
    <property type="match status" value="1"/>
</dbReference>
<keyword evidence="13" id="KW-1185">Reference proteome</keyword>
<dbReference type="EMBL" id="JTFC01000031">
    <property type="protein sequence ID" value="RUS55754.1"/>
    <property type="molecule type" value="Genomic_DNA"/>
</dbReference>
<comment type="catalytic activity">
    <reaction evidence="4">
        <text>glycolate + NADP(+) = glyoxylate + NADPH + H(+)</text>
        <dbReference type="Rhea" id="RHEA:10992"/>
        <dbReference type="ChEBI" id="CHEBI:15378"/>
        <dbReference type="ChEBI" id="CHEBI:29805"/>
        <dbReference type="ChEBI" id="CHEBI:36655"/>
        <dbReference type="ChEBI" id="CHEBI:57783"/>
        <dbReference type="ChEBI" id="CHEBI:58349"/>
        <dbReference type="EC" id="1.1.1.79"/>
    </reaction>
</comment>
<evidence type="ECO:0000256" key="9">
    <source>
        <dbReference type="RuleBase" id="RU003719"/>
    </source>
</evidence>
<dbReference type="GO" id="GO:0016618">
    <property type="term" value="F:hydroxypyruvate reductase [NAD(P)H] activity"/>
    <property type="evidence" value="ECO:0007669"/>
    <property type="project" value="UniProtKB-EC"/>
</dbReference>
<dbReference type="SUPFAM" id="SSF52283">
    <property type="entry name" value="Formate/glycerate dehydrogenase catalytic domain-like"/>
    <property type="match status" value="1"/>
</dbReference>
<dbReference type="AlphaFoldDB" id="A0A433RUB8"/>
<accession>A0A433RUB8</accession>
<dbReference type="InterPro" id="IPR029753">
    <property type="entry name" value="D-isomer_DH_CS"/>
</dbReference>
<evidence type="ECO:0000256" key="1">
    <source>
        <dbReference type="ARBA" id="ARBA00023002"/>
    </source>
</evidence>
<evidence type="ECO:0000259" key="10">
    <source>
        <dbReference type="Pfam" id="PF00389"/>
    </source>
</evidence>
<dbReference type="OrthoDB" id="9805416at2"/>
<dbReference type="InterPro" id="IPR036291">
    <property type="entry name" value="NAD(P)-bd_dom_sf"/>
</dbReference>
<comment type="catalytic activity">
    <reaction evidence="2">
        <text>(R)-glycerate + NAD(+) = 3-hydroxypyruvate + NADH + H(+)</text>
        <dbReference type="Rhea" id="RHEA:17905"/>
        <dbReference type="ChEBI" id="CHEBI:15378"/>
        <dbReference type="ChEBI" id="CHEBI:16659"/>
        <dbReference type="ChEBI" id="CHEBI:17180"/>
        <dbReference type="ChEBI" id="CHEBI:57540"/>
        <dbReference type="ChEBI" id="CHEBI:57945"/>
        <dbReference type="EC" id="1.1.1.81"/>
    </reaction>
</comment>
<comment type="similarity">
    <text evidence="5">Belongs to the D-isomer specific 2-hydroxyacid dehydrogenase family. GhrB subfamily.</text>
</comment>
<evidence type="ECO:0000256" key="7">
    <source>
        <dbReference type="ARBA" id="ARBA00066674"/>
    </source>
</evidence>
<evidence type="ECO:0000256" key="8">
    <source>
        <dbReference type="ARBA" id="ARBA00073362"/>
    </source>
</evidence>
<dbReference type="Pfam" id="PF00389">
    <property type="entry name" value="2-Hacid_dh"/>
    <property type="match status" value="1"/>
</dbReference>
<dbReference type="Gene3D" id="3.40.50.720">
    <property type="entry name" value="NAD(P)-binding Rossmann-like Domain"/>
    <property type="match status" value="2"/>
</dbReference>
<feature type="domain" description="D-isomer specific 2-hydroxyacid dehydrogenase catalytic" evidence="10">
    <location>
        <begin position="11"/>
        <end position="317"/>
    </location>
</feature>
<evidence type="ECO:0000259" key="11">
    <source>
        <dbReference type="Pfam" id="PF02826"/>
    </source>
</evidence>
<dbReference type="Proteomes" id="UP000288623">
    <property type="component" value="Unassembled WGS sequence"/>
</dbReference>
<evidence type="ECO:0000256" key="5">
    <source>
        <dbReference type="ARBA" id="ARBA00061278"/>
    </source>
</evidence>
<dbReference type="RefSeq" id="WP_126990999.1">
    <property type="nucleotide sequence ID" value="NZ_JTFC01000031.1"/>
</dbReference>
<dbReference type="FunFam" id="3.40.50.720:FF:000026">
    <property type="entry name" value="Glyoxylate/hydroxypyruvate reductase B"/>
    <property type="match status" value="1"/>
</dbReference>
<dbReference type="PANTHER" id="PTHR10996:SF283">
    <property type="entry name" value="GLYOXYLATE_HYDROXYPYRUVATE REDUCTASE B"/>
    <property type="match status" value="1"/>
</dbReference>
<comment type="caution">
    <text evidence="12">The sequence shown here is derived from an EMBL/GenBank/DDBJ whole genome shotgun (WGS) entry which is preliminary data.</text>
</comment>
<comment type="catalytic activity">
    <reaction evidence="3">
        <text>(R)-glycerate + NADP(+) = 3-hydroxypyruvate + NADPH + H(+)</text>
        <dbReference type="Rhea" id="RHEA:18657"/>
        <dbReference type="ChEBI" id="CHEBI:15378"/>
        <dbReference type="ChEBI" id="CHEBI:16659"/>
        <dbReference type="ChEBI" id="CHEBI:17180"/>
        <dbReference type="ChEBI" id="CHEBI:57783"/>
        <dbReference type="ChEBI" id="CHEBI:58349"/>
        <dbReference type="EC" id="1.1.1.81"/>
    </reaction>
</comment>
<dbReference type="GO" id="GO:0005829">
    <property type="term" value="C:cytosol"/>
    <property type="evidence" value="ECO:0007669"/>
    <property type="project" value="TreeGrafter"/>
</dbReference>
<feature type="domain" description="D-isomer specific 2-hydroxyacid dehydrogenase NAD-binding" evidence="11">
    <location>
        <begin position="112"/>
        <end position="286"/>
    </location>
</feature>
<dbReference type="CDD" id="cd05301">
    <property type="entry name" value="GDH"/>
    <property type="match status" value="1"/>
</dbReference>
<evidence type="ECO:0000313" key="12">
    <source>
        <dbReference type="EMBL" id="RUS55754.1"/>
    </source>
</evidence>
<dbReference type="EC" id="1.1.1.81" evidence="7"/>